<feature type="compositionally biased region" description="Low complexity" evidence="1">
    <location>
        <begin position="108"/>
        <end position="127"/>
    </location>
</feature>
<dbReference type="AlphaFoldDB" id="A0A8H9L1R9"/>
<organism evidence="2 3">
    <name type="scientific">Curtobacterium luteum</name>
    <dbReference type="NCBI Taxonomy" id="33881"/>
    <lineage>
        <taxon>Bacteria</taxon>
        <taxon>Bacillati</taxon>
        <taxon>Actinomycetota</taxon>
        <taxon>Actinomycetes</taxon>
        <taxon>Micrococcales</taxon>
        <taxon>Microbacteriaceae</taxon>
        <taxon>Curtobacterium</taxon>
    </lineage>
</organism>
<reference evidence="2" key="1">
    <citation type="journal article" date="2014" name="Int. J. Syst. Evol. Microbiol.">
        <title>Complete genome sequence of Corynebacterium casei LMG S-19264T (=DSM 44701T), isolated from a smear-ripened cheese.</title>
        <authorList>
            <consortium name="US DOE Joint Genome Institute (JGI-PGF)"/>
            <person name="Walter F."/>
            <person name="Albersmeier A."/>
            <person name="Kalinowski J."/>
            <person name="Ruckert C."/>
        </authorList>
    </citation>
    <scope>NUCLEOTIDE SEQUENCE</scope>
    <source>
        <strain evidence="2">JCM 1480</strain>
    </source>
</reference>
<reference evidence="2" key="2">
    <citation type="submission" date="2020-09" db="EMBL/GenBank/DDBJ databases">
        <authorList>
            <person name="Sun Q."/>
            <person name="Ohkuma M."/>
        </authorList>
    </citation>
    <scope>NUCLEOTIDE SEQUENCE</scope>
    <source>
        <strain evidence="2">JCM 1480</strain>
    </source>
</reference>
<feature type="region of interest" description="Disordered" evidence="1">
    <location>
        <begin position="1"/>
        <end position="35"/>
    </location>
</feature>
<evidence type="ECO:0000313" key="3">
    <source>
        <dbReference type="Proteomes" id="UP000648535"/>
    </source>
</evidence>
<evidence type="ECO:0008006" key="4">
    <source>
        <dbReference type="Google" id="ProtNLM"/>
    </source>
</evidence>
<comment type="caution">
    <text evidence="2">The sequence shown here is derived from an EMBL/GenBank/DDBJ whole genome shotgun (WGS) entry which is preliminary data.</text>
</comment>
<feature type="compositionally biased region" description="Polar residues" evidence="1">
    <location>
        <begin position="1"/>
        <end position="14"/>
    </location>
</feature>
<accession>A0A8H9L1R9</accession>
<evidence type="ECO:0000256" key="1">
    <source>
        <dbReference type="SAM" id="MobiDB-lite"/>
    </source>
</evidence>
<name>A0A8H9L1R9_9MICO</name>
<protein>
    <recommendedName>
        <fullName evidence="4">Peptidase S9 prolyl oligopeptidase catalytic domain-containing protein</fullName>
    </recommendedName>
</protein>
<evidence type="ECO:0000313" key="2">
    <source>
        <dbReference type="EMBL" id="GGL11156.1"/>
    </source>
</evidence>
<feature type="compositionally biased region" description="Polar residues" evidence="1">
    <location>
        <begin position="192"/>
        <end position="213"/>
    </location>
</feature>
<dbReference type="InterPro" id="IPR029058">
    <property type="entry name" value="AB_hydrolase_fold"/>
</dbReference>
<dbReference type="SUPFAM" id="SSF53474">
    <property type="entry name" value="alpha/beta-Hydrolases"/>
    <property type="match status" value="1"/>
</dbReference>
<gene>
    <name evidence="2" type="ORF">GCM10009769_31540</name>
</gene>
<feature type="region of interest" description="Disordered" evidence="1">
    <location>
        <begin position="107"/>
        <end position="155"/>
    </location>
</feature>
<sequence length="245" mass="25509">MSQSGRRCASSGTWTAAHDASRTPVPDLPGAVVTDPVLSRDGRSVLLAVEGPTRPRELWRLDTNALTWSRVTGVPELPDVPLVEPTLERFAARDGLELTGWLSRAVEPTDPSAEADPSADADPSTRSVPPGPRAALVHLHGGPESQERPTFSPQHQALAAAGVTVFAPNIRGSSGSGHEFVHADDLAGGGTRSPTSSTAPGTSWRTGTPSAPGSPSRVAPTAGARRWRRSRSRRTSSSPGSPCAA</sequence>
<dbReference type="Proteomes" id="UP000648535">
    <property type="component" value="Unassembled WGS sequence"/>
</dbReference>
<feature type="compositionally biased region" description="Basic residues" evidence="1">
    <location>
        <begin position="225"/>
        <end position="234"/>
    </location>
</feature>
<feature type="region of interest" description="Disordered" evidence="1">
    <location>
        <begin position="176"/>
        <end position="245"/>
    </location>
</feature>
<proteinExistence type="predicted"/>
<dbReference type="Gene3D" id="3.40.50.1820">
    <property type="entry name" value="alpha/beta hydrolase"/>
    <property type="match status" value="1"/>
</dbReference>
<dbReference type="EMBL" id="BMOI01000017">
    <property type="protein sequence ID" value="GGL11156.1"/>
    <property type="molecule type" value="Genomic_DNA"/>
</dbReference>